<evidence type="ECO:0000313" key="3">
    <source>
        <dbReference type="Proteomes" id="UP000318478"/>
    </source>
</evidence>
<evidence type="ECO:0008006" key="4">
    <source>
        <dbReference type="Google" id="ProtNLM"/>
    </source>
</evidence>
<organism evidence="2 3">
    <name type="scientific">Posidoniimonas polymericola</name>
    <dbReference type="NCBI Taxonomy" id="2528002"/>
    <lineage>
        <taxon>Bacteria</taxon>
        <taxon>Pseudomonadati</taxon>
        <taxon>Planctomycetota</taxon>
        <taxon>Planctomycetia</taxon>
        <taxon>Pirellulales</taxon>
        <taxon>Lacipirellulaceae</taxon>
        <taxon>Posidoniimonas</taxon>
    </lineage>
</organism>
<dbReference type="AlphaFoldDB" id="A0A5C5ZF21"/>
<dbReference type="EMBL" id="SJPO01000001">
    <property type="protein sequence ID" value="TWT85974.1"/>
    <property type="molecule type" value="Genomic_DNA"/>
</dbReference>
<keyword evidence="1" id="KW-1133">Transmembrane helix</keyword>
<accession>A0A5C5ZF21</accession>
<dbReference type="RefSeq" id="WP_146584188.1">
    <property type="nucleotide sequence ID" value="NZ_SJPO01000001.1"/>
</dbReference>
<evidence type="ECO:0000313" key="2">
    <source>
        <dbReference type="EMBL" id="TWT85974.1"/>
    </source>
</evidence>
<protein>
    <recommendedName>
        <fullName evidence="4">Zinc-ribbon domain-containing protein</fullName>
    </recommendedName>
</protein>
<dbReference type="Proteomes" id="UP000318478">
    <property type="component" value="Unassembled WGS sequence"/>
</dbReference>
<sequence length="74" mass="8022">MSDFDPDDDYYDDDEAELVDCPACGAAIYEEAEQCPVCGEYITHSTSPWAGKPGWWVALGMLGIIAMIVAMALS</sequence>
<keyword evidence="1" id="KW-0812">Transmembrane</keyword>
<feature type="transmembrane region" description="Helical" evidence="1">
    <location>
        <begin position="54"/>
        <end position="73"/>
    </location>
</feature>
<name>A0A5C5ZF21_9BACT</name>
<keyword evidence="1" id="KW-0472">Membrane</keyword>
<evidence type="ECO:0000256" key="1">
    <source>
        <dbReference type="SAM" id="Phobius"/>
    </source>
</evidence>
<keyword evidence="3" id="KW-1185">Reference proteome</keyword>
<comment type="caution">
    <text evidence="2">The sequence shown here is derived from an EMBL/GenBank/DDBJ whole genome shotgun (WGS) entry which is preliminary data.</text>
</comment>
<reference evidence="2 3" key="1">
    <citation type="submission" date="2019-02" db="EMBL/GenBank/DDBJ databases">
        <title>Deep-cultivation of Planctomycetes and their phenomic and genomic characterization uncovers novel biology.</title>
        <authorList>
            <person name="Wiegand S."/>
            <person name="Jogler M."/>
            <person name="Boedeker C."/>
            <person name="Pinto D."/>
            <person name="Vollmers J."/>
            <person name="Rivas-Marin E."/>
            <person name="Kohn T."/>
            <person name="Peeters S.H."/>
            <person name="Heuer A."/>
            <person name="Rast P."/>
            <person name="Oberbeckmann S."/>
            <person name="Bunk B."/>
            <person name="Jeske O."/>
            <person name="Meyerdierks A."/>
            <person name="Storesund J.E."/>
            <person name="Kallscheuer N."/>
            <person name="Luecker S."/>
            <person name="Lage O.M."/>
            <person name="Pohl T."/>
            <person name="Merkel B.J."/>
            <person name="Hornburger P."/>
            <person name="Mueller R.-W."/>
            <person name="Bruemmer F."/>
            <person name="Labrenz M."/>
            <person name="Spormann A.M."/>
            <person name="Op Den Camp H."/>
            <person name="Overmann J."/>
            <person name="Amann R."/>
            <person name="Jetten M.S.M."/>
            <person name="Mascher T."/>
            <person name="Medema M.H."/>
            <person name="Devos D.P."/>
            <person name="Kaster A.-K."/>
            <person name="Ovreas L."/>
            <person name="Rohde M."/>
            <person name="Galperin M.Y."/>
            <person name="Jogler C."/>
        </authorList>
    </citation>
    <scope>NUCLEOTIDE SEQUENCE [LARGE SCALE GENOMIC DNA]</scope>
    <source>
        <strain evidence="2 3">Pla123a</strain>
    </source>
</reference>
<proteinExistence type="predicted"/>
<dbReference type="OrthoDB" id="292190at2"/>
<gene>
    <name evidence="2" type="ORF">Pla123a_07820</name>
</gene>